<feature type="region of interest" description="Disordered" evidence="1">
    <location>
        <begin position="329"/>
        <end position="526"/>
    </location>
</feature>
<feature type="compositionally biased region" description="Low complexity" evidence="1">
    <location>
        <begin position="71"/>
        <end position="85"/>
    </location>
</feature>
<proteinExistence type="predicted"/>
<keyword evidence="3" id="KW-1185">Reference proteome</keyword>
<feature type="region of interest" description="Disordered" evidence="1">
    <location>
        <begin position="767"/>
        <end position="794"/>
    </location>
</feature>
<feature type="compositionally biased region" description="Polar residues" evidence="1">
    <location>
        <begin position="329"/>
        <end position="360"/>
    </location>
</feature>
<feature type="compositionally biased region" description="Basic residues" evidence="1">
    <location>
        <begin position="440"/>
        <end position="455"/>
    </location>
</feature>
<feature type="compositionally biased region" description="Low complexity" evidence="1">
    <location>
        <begin position="97"/>
        <end position="126"/>
    </location>
</feature>
<reference evidence="2" key="1">
    <citation type="submission" date="2021-07" db="EMBL/GenBank/DDBJ databases">
        <authorList>
            <person name="Durling M."/>
        </authorList>
    </citation>
    <scope>NUCLEOTIDE SEQUENCE</scope>
</reference>
<dbReference type="OrthoDB" id="5333304at2759"/>
<feature type="compositionally biased region" description="Basic and acidic residues" evidence="1">
    <location>
        <begin position="767"/>
        <end position="780"/>
    </location>
</feature>
<feature type="region of interest" description="Disordered" evidence="1">
    <location>
        <begin position="202"/>
        <end position="250"/>
    </location>
</feature>
<feature type="compositionally biased region" description="Basic and acidic residues" evidence="1">
    <location>
        <begin position="239"/>
        <end position="250"/>
    </location>
</feature>
<feature type="region of interest" description="Disordered" evidence="1">
    <location>
        <begin position="563"/>
        <end position="583"/>
    </location>
</feature>
<name>A0A9N9PPA8_9HELO</name>
<feature type="compositionally biased region" description="Basic and acidic residues" evidence="1">
    <location>
        <begin position="502"/>
        <end position="518"/>
    </location>
</feature>
<feature type="compositionally biased region" description="Polar residues" evidence="1">
    <location>
        <begin position="220"/>
        <end position="238"/>
    </location>
</feature>
<feature type="region of interest" description="Disordered" evidence="1">
    <location>
        <begin position="890"/>
        <end position="929"/>
    </location>
</feature>
<comment type="caution">
    <text evidence="2">The sequence shown here is derived from an EMBL/GenBank/DDBJ whole genome shotgun (WGS) entry which is preliminary data.</text>
</comment>
<feature type="region of interest" description="Disordered" evidence="1">
    <location>
        <begin position="56"/>
        <end position="136"/>
    </location>
</feature>
<evidence type="ECO:0000313" key="2">
    <source>
        <dbReference type="EMBL" id="CAG8949252.1"/>
    </source>
</evidence>
<feature type="compositionally biased region" description="Basic and acidic residues" evidence="1">
    <location>
        <begin position="917"/>
        <end position="929"/>
    </location>
</feature>
<feature type="region of interest" description="Disordered" evidence="1">
    <location>
        <begin position="608"/>
        <end position="642"/>
    </location>
</feature>
<feature type="region of interest" description="Disordered" evidence="1">
    <location>
        <begin position="654"/>
        <end position="676"/>
    </location>
</feature>
<protein>
    <submittedName>
        <fullName evidence="2">Uncharacterized protein</fullName>
    </submittedName>
</protein>
<feature type="compositionally biased region" description="Basic and acidic residues" evidence="1">
    <location>
        <begin position="608"/>
        <end position="632"/>
    </location>
</feature>
<organism evidence="2 3">
    <name type="scientific">Hymenoscyphus fraxineus</name>
    <dbReference type="NCBI Taxonomy" id="746836"/>
    <lineage>
        <taxon>Eukaryota</taxon>
        <taxon>Fungi</taxon>
        <taxon>Dikarya</taxon>
        <taxon>Ascomycota</taxon>
        <taxon>Pezizomycotina</taxon>
        <taxon>Leotiomycetes</taxon>
        <taxon>Helotiales</taxon>
        <taxon>Helotiaceae</taxon>
        <taxon>Hymenoscyphus</taxon>
    </lineage>
</organism>
<dbReference type="EMBL" id="CAJVRL010000002">
    <property type="protein sequence ID" value="CAG8949252.1"/>
    <property type="molecule type" value="Genomic_DNA"/>
</dbReference>
<sequence length="959" mass="107383">MAQGAVAAMAVAPAMTPTGDANALAGLSAEELREMLEYEKIVKFRDAVLAGTHPRVKIPPHLAPKTTRNLSSPSTTTTISHTNSSPHPPFPPPIHATSQIQTQTQTQTSQNGDLSSHSTSTSTNNHRPAASNQIDPIFLEKSDDLIKAEMNLQRVRLERALRDQIEDQKIKNKALVQMSEALPNFNISDVLLQAQALVNPSTQAEPVVAADTPADDSFDENTFYSSQHDSSEWSNSPRGQKDPADKQSHDIVSVDKRPGEISPPDHGVRDAEIVKSSLSTTNNQAEARYQAPALPPSETQRQFPGLRYPENIPPQRAGMTSTSTQAMSNQQMSGSESDQAFNNPASSTAHAAVQDTTDQLLRQAFDHARPPPLIRAHNLSPVAPQPARVSPLATAREPPILRENLLADEAPPAQVAALRAEEPAGISSADSSPRGPKSSEKKKSRSEKRRNKRKANSGDTPNSPYIKLEPKSPSPYAVAPLPRPPKRQRQQGQYAAELNYDDQPRHEAPIRTGNRPEEIVEGARASRPFEIVEDRYEPEFRQPDNAYRRIEREDEGYRRVVPDAFVPRPRSPVDMYAAPYSGESHPIRAASHSLIERRVEEPRYYKDLGPRTIVRPDADRERSRSPSMRDTRPLPMGPPRQPVRIVLDEHGREYYDPGPAYAPTPSSSYRQSVAPPSRYREGDIVYERAPIRAVSSRVATEYEEDGVIYRRGSPLSAAPRRVVTQPEYAMAPPAEYRSYREREYSVRPTAMAPPGDEYTPVRASEFRHTGQYDESPREYIPRPPIEGTPIEYASRPMSVRPEAVRFEVRGEAPREYARAPSVRPEAVRYEIRGEPLREYGRAPSVRPEPIRYETREEAYGSRAMSVRPEVRYEPARESYISRVSVRPEVPPREYASSVRPEAQDDGHIRRGVMAPPKGERYYEEAPRGRPSEIAFVERPRARESSVVVYADDVRRELYR</sequence>
<gene>
    <name evidence="2" type="ORF">HYFRA_00004877</name>
</gene>
<dbReference type="AlphaFoldDB" id="A0A9N9PPA8"/>
<accession>A0A9N9PPA8</accession>
<evidence type="ECO:0000313" key="3">
    <source>
        <dbReference type="Proteomes" id="UP000696280"/>
    </source>
</evidence>
<dbReference type="Proteomes" id="UP000696280">
    <property type="component" value="Unassembled WGS sequence"/>
</dbReference>
<evidence type="ECO:0000256" key="1">
    <source>
        <dbReference type="SAM" id="MobiDB-lite"/>
    </source>
</evidence>